<dbReference type="EMBL" id="SSTE01012063">
    <property type="protein sequence ID" value="KAA0049780.1"/>
    <property type="molecule type" value="Genomic_DNA"/>
</dbReference>
<name>A0A5D3DHM7_CUCMM</name>
<evidence type="ECO:0000313" key="4">
    <source>
        <dbReference type="Proteomes" id="UP000321393"/>
    </source>
</evidence>
<protein>
    <submittedName>
        <fullName evidence="3">CACTA en-spm transposon protein</fullName>
    </submittedName>
</protein>
<feature type="compositionally biased region" description="Polar residues" evidence="1">
    <location>
        <begin position="12"/>
        <end position="27"/>
    </location>
</feature>
<accession>A0A5D3DHM7</accession>
<dbReference type="Proteomes" id="UP000321947">
    <property type="component" value="Unassembled WGS sequence"/>
</dbReference>
<organism evidence="3 5">
    <name type="scientific">Cucumis melo var. makuwa</name>
    <name type="common">Oriental melon</name>
    <dbReference type="NCBI Taxonomy" id="1194695"/>
    <lineage>
        <taxon>Eukaryota</taxon>
        <taxon>Viridiplantae</taxon>
        <taxon>Streptophyta</taxon>
        <taxon>Embryophyta</taxon>
        <taxon>Tracheophyta</taxon>
        <taxon>Spermatophyta</taxon>
        <taxon>Magnoliopsida</taxon>
        <taxon>eudicotyledons</taxon>
        <taxon>Gunneridae</taxon>
        <taxon>Pentapetalae</taxon>
        <taxon>rosids</taxon>
        <taxon>fabids</taxon>
        <taxon>Cucurbitales</taxon>
        <taxon>Cucurbitaceae</taxon>
        <taxon>Benincaseae</taxon>
        <taxon>Cucumis</taxon>
    </lineage>
</organism>
<evidence type="ECO:0000313" key="5">
    <source>
        <dbReference type="Proteomes" id="UP000321947"/>
    </source>
</evidence>
<dbReference type="Proteomes" id="UP000321393">
    <property type="component" value="Unassembled WGS sequence"/>
</dbReference>
<feature type="region of interest" description="Disordered" evidence="1">
    <location>
        <begin position="1"/>
        <end position="27"/>
    </location>
</feature>
<comment type="caution">
    <text evidence="3">The sequence shown here is derived from an EMBL/GenBank/DDBJ whole genome shotgun (WGS) entry which is preliminary data.</text>
</comment>
<evidence type="ECO:0000256" key="1">
    <source>
        <dbReference type="SAM" id="MobiDB-lite"/>
    </source>
</evidence>
<sequence length="190" mass="22004">MFLEFDEDLNTAEGSSSLGDNSGDVSSLDSWSWRVRYLRWDNVGRKYIEIIKGDLQRQFVLDFNDQVMNRFVEHQILTSFKEFRGDCYKHFKKYSDPEQVAEDVHGSQPLSRDEICETILDRQSSYSKGLGWGPKPKSRKTASISSSSTTFLQAREYKLQEVKLSSNESKFNEAKQAIEEQRMISEMLTS</sequence>
<reference evidence="4 5" key="1">
    <citation type="submission" date="2019-08" db="EMBL/GenBank/DDBJ databases">
        <title>Draft genome sequences of two oriental melons (Cucumis melo L. var makuwa).</title>
        <authorList>
            <person name="Kwon S.-Y."/>
        </authorList>
    </citation>
    <scope>NUCLEOTIDE SEQUENCE [LARGE SCALE GENOMIC DNA]</scope>
    <source>
        <strain evidence="5">cv. Chang Bougi</strain>
        <strain evidence="4">cv. SW 3</strain>
        <tissue evidence="3">Leaf</tissue>
    </source>
</reference>
<evidence type="ECO:0000313" key="2">
    <source>
        <dbReference type="EMBL" id="KAA0049780.1"/>
    </source>
</evidence>
<dbReference type="OrthoDB" id="1921870at2759"/>
<proteinExistence type="predicted"/>
<evidence type="ECO:0000313" key="3">
    <source>
        <dbReference type="EMBL" id="TYK23083.1"/>
    </source>
</evidence>
<dbReference type="EMBL" id="SSTD01004586">
    <property type="protein sequence ID" value="TYK23083.1"/>
    <property type="molecule type" value="Genomic_DNA"/>
</dbReference>
<feature type="compositionally biased region" description="Acidic residues" evidence="1">
    <location>
        <begin position="1"/>
        <end position="10"/>
    </location>
</feature>
<gene>
    <name evidence="3" type="ORF">E5676_scaffold142G00620</name>
    <name evidence="2" type="ORF">E6C27_scaffold76G001360</name>
</gene>
<dbReference type="AlphaFoldDB" id="A0A5D3DHM7"/>
<feature type="region of interest" description="Disordered" evidence="1">
    <location>
        <begin position="128"/>
        <end position="149"/>
    </location>
</feature>